<dbReference type="EMBL" id="BMAU01021383">
    <property type="protein sequence ID" value="GFY28067.1"/>
    <property type="molecule type" value="Genomic_DNA"/>
</dbReference>
<evidence type="ECO:0000313" key="4">
    <source>
        <dbReference type="Proteomes" id="UP000887159"/>
    </source>
</evidence>
<gene>
    <name evidence="3" type="primary">AVEN_209983_1</name>
    <name evidence="3" type="ORF">TNCV_4394011</name>
</gene>
<evidence type="ECO:0000313" key="3">
    <source>
        <dbReference type="EMBL" id="GFY28067.1"/>
    </source>
</evidence>
<dbReference type="PANTHER" id="PTHR33309:SF3">
    <property type="entry name" value="CCHC-TYPE DOMAIN-CONTAINING PROTEIN"/>
    <property type="match status" value="1"/>
</dbReference>
<dbReference type="Pfam" id="PF20700">
    <property type="entry name" value="Mutator"/>
    <property type="match status" value="1"/>
</dbReference>
<keyword evidence="4" id="KW-1185">Reference proteome</keyword>
<feature type="domain" description="Mutator-like transposase" evidence="2">
    <location>
        <begin position="63"/>
        <end position="416"/>
    </location>
</feature>
<feature type="region of interest" description="Disordered" evidence="1">
    <location>
        <begin position="544"/>
        <end position="564"/>
    </location>
</feature>
<name>A0A8X7BF25_TRICX</name>
<accession>A0A8X7BF25</accession>
<dbReference type="AlphaFoldDB" id="A0A8X7BF25"/>
<proteinExistence type="predicted"/>
<protein>
    <recommendedName>
        <fullName evidence="2">Mutator-like transposase domain-containing protein</fullName>
    </recommendedName>
</protein>
<dbReference type="PANTHER" id="PTHR33309">
    <property type="entry name" value="KERATIN, ULTRA HIGH-SULFUR MATRIX PROTEIN-LIKE"/>
    <property type="match status" value="1"/>
</dbReference>
<evidence type="ECO:0000256" key="1">
    <source>
        <dbReference type="SAM" id="MobiDB-lite"/>
    </source>
</evidence>
<dbReference type="Proteomes" id="UP000887159">
    <property type="component" value="Unassembled WGS sequence"/>
</dbReference>
<reference evidence="3" key="1">
    <citation type="submission" date="2020-08" db="EMBL/GenBank/DDBJ databases">
        <title>Multicomponent nature underlies the extraordinary mechanical properties of spider dragline silk.</title>
        <authorList>
            <person name="Kono N."/>
            <person name="Nakamura H."/>
            <person name="Mori M."/>
            <person name="Yoshida Y."/>
            <person name="Ohtoshi R."/>
            <person name="Malay A.D."/>
            <person name="Moran D.A.P."/>
            <person name="Tomita M."/>
            <person name="Numata K."/>
            <person name="Arakawa K."/>
        </authorList>
    </citation>
    <scope>NUCLEOTIDE SEQUENCE</scope>
</reference>
<comment type="caution">
    <text evidence="3">The sequence shown here is derived from an EMBL/GenBank/DDBJ whole genome shotgun (WGS) entry which is preliminary data.</text>
</comment>
<organism evidence="3 4">
    <name type="scientific">Trichonephila clavipes</name>
    <name type="common">Golden silk orbweaver</name>
    <name type="synonym">Nephila clavipes</name>
    <dbReference type="NCBI Taxonomy" id="2585209"/>
    <lineage>
        <taxon>Eukaryota</taxon>
        <taxon>Metazoa</taxon>
        <taxon>Ecdysozoa</taxon>
        <taxon>Arthropoda</taxon>
        <taxon>Chelicerata</taxon>
        <taxon>Arachnida</taxon>
        <taxon>Araneae</taxon>
        <taxon>Araneomorphae</taxon>
        <taxon>Entelegynae</taxon>
        <taxon>Araneoidea</taxon>
        <taxon>Nephilidae</taxon>
        <taxon>Trichonephila</taxon>
    </lineage>
</organism>
<sequence length="668" mass="75118">MPLRKRSVRALQMNEKRWCKAKVDCEVNKNSVFSNVRLEKLNTVVKKDTSAIGNYILVDFNQVNNLLRSAKCQYCEKQTLKLELGAKLGFSYNLKLLCSNCDENKTVVNTSLKSVQTSHDMNLRITQAFSHIGKGYSAIEKFCMVMNIDPFSSTTYGKCARRLDNAYTLASENIFAEIHREIKNVYENGAEITDLSVSFDGTWLTRGHTSLIGVGCVIDMLTGYVVNFEVMSKVCRHCSVAKNKQGQSSVEFSIWYEGHKSECDINHLGSSTSMEMEAALTLWKRSTSLGFRYITVLSDGDCKTFNYLCEKKVYGPDIVIKKEECINHVSKRLGTALRSTVKDCRAQGISLGGKAHGSLEEATIKKLTTYYQKAILRNKGDVNAMKTAIYATLLHSISTDAKPQHSKCPAGENSWCFYQSAIANGEKPNNHKLNVGTPINEKFLPKILPIYQRLASNELLERCIRCGTQNANESLHSLIWAKCPKEIFVNKRRVKRAVTEAVCEYNKGTVRTIVETQKALGVATGGSTKQLATILDCRKQKFRKRRQNANPQHVGRPASESEEPFAFPARPRHALLAKDLVTWQAMVGRHILEDIVRKVAQYVDEHYPVDKWHLGDLIAWVAQSALKYRPGICELSKCLEGPLKIIVCPKKLLPTLSHLVKLLYAARQ</sequence>
<dbReference type="InterPro" id="IPR049012">
    <property type="entry name" value="Mutator_transp_dom"/>
</dbReference>
<evidence type="ECO:0000259" key="2">
    <source>
        <dbReference type="Pfam" id="PF20700"/>
    </source>
</evidence>